<evidence type="ECO:0000256" key="4">
    <source>
        <dbReference type="SAM" id="MobiDB-lite"/>
    </source>
</evidence>
<dbReference type="PANTHER" id="PTHR36852:SF1">
    <property type="entry name" value="PROTEIN GVPL 2"/>
    <property type="match status" value="1"/>
</dbReference>
<dbReference type="RefSeq" id="WP_027946685.1">
    <property type="nucleotide sequence ID" value="NZ_BSTI01000003.1"/>
</dbReference>
<evidence type="ECO:0000256" key="2">
    <source>
        <dbReference type="ARBA" id="ARBA00035108"/>
    </source>
</evidence>
<dbReference type="EMBL" id="BSTI01000003">
    <property type="protein sequence ID" value="GLY65134.1"/>
    <property type="molecule type" value="Genomic_DNA"/>
</dbReference>
<dbReference type="Pfam" id="PF06386">
    <property type="entry name" value="GvpL_GvpF"/>
    <property type="match status" value="1"/>
</dbReference>
<evidence type="ECO:0000256" key="3">
    <source>
        <dbReference type="ARBA" id="ARBA00035643"/>
    </source>
</evidence>
<comment type="caution">
    <text evidence="5">The sequence shown here is derived from an EMBL/GenBank/DDBJ whole genome shotgun (WGS) entry which is preliminary data.</text>
</comment>
<comment type="similarity">
    <text evidence="3">Belongs to the gas vesicle GvpF/GvpL family.</text>
</comment>
<accession>A0A9W6QW22</accession>
<dbReference type="GO" id="GO:0031412">
    <property type="term" value="P:gas vesicle organization"/>
    <property type="evidence" value="ECO:0007669"/>
    <property type="project" value="InterPro"/>
</dbReference>
<feature type="region of interest" description="Disordered" evidence="4">
    <location>
        <begin position="131"/>
        <end position="168"/>
    </location>
</feature>
<dbReference type="AlphaFoldDB" id="A0A9W6QW22"/>
<sequence>MSDEQGTWLYAVAGDLGRGGLPPLTGVAEEPLRTVEAGGLVAVVGSVPLSSFGDEALRRNLEDLDWLARVARAHDNVVDAVARAGPAVPLRLATVYLDDERVEQVLRKRAADFERTLGRVAGRREWGVKALLEREPERQPAATSGGPSRPGAGAAYLKRKREQHQTRQRHEQLAAEEAGHIYAVLAERAVDARRHRPQSQQLSGAQSPMILNAAYLVDSAAEREFTRAVAVLDSEHESVRLQLTGPWPPYSFSELEDNDE</sequence>
<dbReference type="InterPro" id="IPR009430">
    <property type="entry name" value="GvpL/GvpF"/>
</dbReference>
<reference evidence="5" key="1">
    <citation type="submission" date="2023-03" db="EMBL/GenBank/DDBJ databases">
        <title>Amycolatopsis taiwanensis NBRC 103393.</title>
        <authorList>
            <person name="Ichikawa N."/>
            <person name="Sato H."/>
            <person name="Tonouchi N."/>
        </authorList>
    </citation>
    <scope>NUCLEOTIDE SEQUENCE</scope>
    <source>
        <strain evidence="5">NBRC 103393</strain>
    </source>
</reference>
<keyword evidence="6" id="KW-1185">Reference proteome</keyword>
<dbReference type="Proteomes" id="UP001165136">
    <property type="component" value="Unassembled WGS sequence"/>
</dbReference>
<keyword evidence="1" id="KW-0304">Gas vesicle</keyword>
<name>A0A9W6QW22_9PSEU</name>
<evidence type="ECO:0000313" key="5">
    <source>
        <dbReference type="EMBL" id="GLY65134.1"/>
    </source>
</evidence>
<dbReference type="PANTHER" id="PTHR36852">
    <property type="entry name" value="PROTEIN GVPL 2"/>
    <property type="match status" value="1"/>
</dbReference>
<feature type="compositionally biased region" description="Low complexity" evidence="4">
    <location>
        <begin position="140"/>
        <end position="155"/>
    </location>
</feature>
<dbReference type="GO" id="GO:0031411">
    <property type="term" value="C:gas vesicle"/>
    <property type="evidence" value="ECO:0007669"/>
    <property type="project" value="UniProtKB-SubCell"/>
</dbReference>
<protein>
    <submittedName>
        <fullName evidence="5">Gas vesicle protein</fullName>
    </submittedName>
</protein>
<organism evidence="5 6">
    <name type="scientific">Amycolatopsis taiwanensis</name>
    <dbReference type="NCBI Taxonomy" id="342230"/>
    <lineage>
        <taxon>Bacteria</taxon>
        <taxon>Bacillati</taxon>
        <taxon>Actinomycetota</taxon>
        <taxon>Actinomycetes</taxon>
        <taxon>Pseudonocardiales</taxon>
        <taxon>Pseudonocardiaceae</taxon>
        <taxon>Amycolatopsis</taxon>
    </lineage>
</organism>
<proteinExistence type="inferred from homology"/>
<evidence type="ECO:0000313" key="6">
    <source>
        <dbReference type="Proteomes" id="UP001165136"/>
    </source>
</evidence>
<comment type="subcellular location">
    <subcellularLocation>
        <location evidence="2">Gas vesicle</location>
    </subcellularLocation>
</comment>
<evidence type="ECO:0000256" key="1">
    <source>
        <dbReference type="ARBA" id="ARBA00022987"/>
    </source>
</evidence>
<gene>
    <name evidence="5" type="ORF">Atai01_17530</name>
</gene>